<dbReference type="Gene3D" id="3.40.30.10">
    <property type="entry name" value="Glutaredoxin"/>
    <property type="match status" value="1"/>
</dbReference>
<dbReference type="EMBL" id="SNYI01000002">
    <property type="protein sequence ID" value="TDQ31121.1"/>
    <property type="molecule type" value="Genomic_DNA"/>
</dbReference>
<dbReference type="Proteomes" id="UP000295468">
    <property type="component" value="Unassembled WGS sequence"/>
</dbReference>
<evidence type="ECO:0000313" key="3">
    <source>
        <dbReference type="Proteomes" id="UP000295468"/>
    </source>
</evidence>
<dbReference type="Pfam" id="PF03190">
    <property type="entry name" value="Thioredox_DsbH"/>
    <property type="match status" value="1"/>
</dbReference>
<dbReference type="GO" id="GO:0005975">
    <property type="term" value="P:carbohydrate metabolic process"/>
    <property type="evidence" value="ECO:0007669"/>
    <property type="project" value="InterPro"/>
</dbReference>
<feature type="domain" description="Spermatogenesis-associated protein 20-like TRX" evidence="1">
    <location>
        <begin position="34"/>
        <end position="189"/>
    </location>
</feature>
<dbReference type="SUPFAM" id="SSF48208">
    <property type="entry name" value="Six-hairpin glycosidases"/>
    <property type="match status" value="1"/>
</dbReference>
<accession>A0A4R6TP36</accession>
<protein>
    <recommendedName>
        <fullName evidence="1">Spermatogenesis-associated protein 20-like TRX domain-containing protein</fullName>
    </recommendedName>
</protein>
<dbReference type="PANTHER" id="PTHR42899:SF1">
    <property type="entry name" value="SPERMATOGENESIS-ASSOCIATED PROTEIN 20"/>
    <property type="match status" value="1"/>
</dbReference>
<gene>
    <name evidence="2" type="ORF">CLV82_1823</name>
</gene>
<dbReference type="OrthoDB" id="9762614at2"/>
<dbReference type="PANTHER" id="PTHR42899">
    <property type="entry name" value="SPERMATOGENESIS-ASSOCIATED PROTEIN 20"/>
    <property type="match status" value="1"/>
</dbReference>
<dbReference type="InterPro" id="IPR024705">
    <property type="entry name" value="Ssp411"/>
</dbReference>
<dbReference type="InterPro" id="IPR036249">
    <property type="entry name" value="Thioredoxin-like_sf"/>
</dbReference>
<sequence length="703" mass="80669">MFSTKIFIPTIICLFLLFVACKGDTEKQEKHEFTNELINETSPYLLQHAHNPVNWRPWSEEALEDAAKEDKLVLVSIGYSSCHWCHVMEEETFEDKEVAELMNKNFINIKVDREERPDIDQVYMTALQLLQGSGGWPLNVITLPDGKPLYGGTYHTKDEWMQVLQEISSLYKDSPDRAREYADKVAQGIQAVNLVSKPASNQNLSSHLLDDIITAWQPQWDLEFGGQKGRQKFMLPVNLSFLLQYGYLAENNNALAFVRTTMDQMARGGVYDQLGGGFYRYSTDDRWQVPHFEKMLYDNAQLLELYAEGYSLYKEAGYENVIRATSTFLDREMRHPDGAYYAALDADSEGEEGKFYTWRTDQLKEVLGESYDEFATYYGIEGRQPWENNSYILTRPRTDSAYLVNSPLDKQILGRKKTEWKKLLLPARNKRVSPGVDDKIITSWNALLISGFTRAYEALGDPQYLERAIGIFDFLREHNTKGDQLIHTYKKGSEQEEGFLEDYAYMISASLDLYSVTTEEQYLDYARTLLEISESKFYDKDAGLFRFKDDNELIATIYKTDDGVLPSPNAVMAENLLILGHLDYNKSYLERSVEMLQLILPQLKQSPDLYAKWNTLLLQTVYPFYEVAVVGPDAVKKLNEMKARFIPNAVLVGSASKSEQALFKNRYVPGETFIYVCRDHSCKMPVTSVPEAIKLLDQPGTSE</sequence>
<dbReference type="SUPFAM" id="SSF52833">
    <property type="entry name" value="Thioredoxin-like"/>
    <property type="match status" value="1"/>
</dbReference>
<dbReference type="CDD" id="cd02955">
    <property type="entry name" value="SSP411"/>
    <property type="match status" value="1"/>
</dbReference>
<dbReference type="RefSeq" id="WP_133643970.1">
    <property type="nucleotide sequence ID" value="NZ_SNYI01000002.1"/>
</dbReference>
<evidence type="ECO:0000313" key="2">
    <source>
        <dbReference type="EMBL" id="TDQ31121.1"/>
    </source>
</evidence>
<name>A0A4R6TP36_9FLAO</name>
<evidence type="ECO:0000259" key="1">
    <source>
        <dbReference type="Pfam" id="PF03190"/>
    </source>
</evidence>
<dbReference type="Gene3D" id="1.50.10.20">
    <property type="match status" value="1"/>
</dbReference>
<dbReference type="AlphaFoldDB" id="A0A4R6TP36"/>
<keyword evidence="3" id="KW-1185">Reference proteome</keyword>
<reference evidence="2 3" key="1">
    <citation type="submission" date="2019-03" db="EMBL/GenBank/DDBJ databases">
        <title>Genomic Encyclopedia of Archaeal and Bacterial Type Strains, Phase II (KMG-II): from individual species to whole genera.</title>
        <authorList>
            <person name="Goeker M."/>
        </authorList>
    </citation>
    <scope>NUCLEOTIDE SEQUENCE [LARGE SCALE GENOMIC DNA]</scope>
    <source>
        <strain evidence="2 3">DSM 18435</strain>
    </source>
</reference>
<dbReference type="InterPro" id="IPR008928">
    <property type="entry name" value="6-hairpin_glycosidase_sf"/>
</dbReference>
<organism evidence="2 3">
    <name type="scientific">Zeaxanthinibacter enoshimensis</name>
    <dbReference type="NCBI Taxonomy" id="392009"/>
    <lineage>
        <taxon>Bacteria</taxon>
        <taxon>Pseudomonadati</taxon>
        <taxon>Bacteroidota</taxon>
        <taxon>Flavobacteriia</taxon>
        <taxon>Flavobacteriales</taxon>
        <taxon>Flavobacteriaceae</taxon>
        <taxon>Zeaxanthinibacter</taxon>
    </lineage>
</organism>
<dbReference type="PROSITE" id="PS51257">
    <property type="entry name" value="PROKAR_LIPOPROTEIN"/>
    <property type="match status" value="1"/>
</dbReference>
<dbReference type="InterPro" id="IPR004879">
    <property type="entry name" value="Ssp411-like_TRX"/>
</dbReference>
<dbReference type="PIRSF" id="PIRSF006402">
    <property type="entry name" value="UCP006402_thioredoxin"/>
    <property type="match status" value="1"/>
</dbReference>
<comment type="caution">
    <text evidence="2">The sequence shown here is derived from an EMBL/GenBank/DDBJ whole genome shotgun (WGS) entry which is preliminary data.</text>
</comment>
<proteinExistence type="predicted"/>